<keyword evidence="7" id="KW-0560">Oxidoreductase</keyword>
<comment type="subcellular location">
    <subcellularLocation>
        <location evidence="1">Membrane</location>
        <topology evidence="1">Multi-pass membrane protein</topology>
    </subcellularLocation>
</comment>
<evidence type="ECO:0000256" key="11">
    <source>
        <dbReference type="SAM" id="Phobius"/>
    </source>
</evidence>
<accession>G0RVP5</accession>
<evidence type="ECO:0000256" key="4">
    <source>
        <dbReference type="ARBA" id="ARBA00022692"/>
    </source>
</evidence>
<dbReference type="InterPro" id="IPR013121">
    <property type="entry name" value="Fe_red_NAD-bd_6"/>
</dbReference>
<dbReference type="Pfam" id="PF01794">
    <property type="entry name" value="Ferric_reduct"/>
    <property type="match status" value="1"/>
</dbReference>
<keyword evidence="10" id="KW-0325">Glycoprotein</keyword>
<dbReference type="KEGG" id="tre:TRIREDRAFT_111893"/>
<sequence>MRLFAQAPLCLPLLAQVSHARQAAAVPKDSPDLCVRSCEASLKPLRFVDADAAALPLRQACQSRLALSSKYLCLSLNCGTRTCDSAIQHHNATCYDSFGSPIPTFRTNYTDEEIAGLKRIGKGDAFGSDKPLAEVVIPSYDRFNTWFKTLDAVEYAHRLHHLYGIGVMVFWVAVVFVGLGNKAYLAASQMHRSHQSFDISGIWTETGSWFKRNVTIPATFGYRCAQNVWWATIPSRIQTLTIAVFLLMNVVFCVHGYRIIDDNIYFGTPIRQVLRYAADRTGIISFANFPFIWLFGMRNNVAIWLTGWDFGTYNNFHRWCARISTLEAVAHSIFYTILIFMNGGWNYYAWWFTMWFWNAGQIATVSMCALLVFSIYWIRRRFYEAFLLIHIGLSILILLTMLGHVSIFDGEYDILFWIPAFIWVFDRAMRLLRIIIYNPGQWSTTALASYSHSANIIRLSIPVDKALYKPRSGNYFYLTVLDDKRFWESHPFTIASLSGDVPHKAEFTDENEGVPLLASTTNSSEAVDGGVGAELKKQHMAFLIRPYDSFSGRLRDMLADEQLAPTSVRVLVDGPYGHTQRLHQYQRVLFIAGGSGVVVALSYLNTLCLEAKTLPTVELHWAVREPGFARHVLAKDAREALTAGRLSVHLYVSSQMDAFDMGEVSSQVEQHIGRPNIHSIVMSAAVGAQGGNLAVVACGPARMADDARLAVVDALREGNHHIDYFEESFTW</sequence>
<keyword evidence="6 11" id="KW-1133">Transmembrane helix</keyword>
<dbReference type="PANTHER" id="PTHR32361">
    <property type="entry name" value="FERRIC/CUPRIC REDUCTASE TRANSMEMBRANE COMPONENT"/>
    <property type="match status" value="1"/>
</dbReference>
<dbReference type="OrthoDB" id="167398at2759"/>
<keyword evidence="5" id="KW-0249">Electron transport</keyword>
<feature type="transmembrane region" description="Helical" evidence="11">
    <location>
        <begin position="328"/>
        <end position="348"/>
    </location>
</feature>
<evidence type="ECO:0000313" key="14">
    <source>
        <dbReference type="EMBL" id="EGR44748.1"/>
    </source>
</evidence>
<dbReference type="Pfam" id="PF08030">
    <property type="entry name" value="NAD_binding_6"/>
    <property type="match status" value="1"/>
</dbReference>
<keyword evidence="8" id="KW-0406">Ion transport</keyword>
<dbReference type="InterPro" id="IPR013130">
    <property type="entry name" value="Fe3_Rdtase_TM_dom"/>
</dbReference>
<evidence type="ECO:0000256" key="9">
    <source>
        <dbReference type="ARBA" id="ARBA00023136"/>
    </source>
</evidence>
<evidence type="ECO:0000256" key="5">
    <source>
        <dbReference type="ARBA" id="ARBA00022982"/>
    </source>
</evidence>
<dbReference type="InterPro" id="IPR013112">
    <property type="entry name" value="FAD-bd_8"/>
</dbReference>
<reference evidence="14 15" key="1">
    <citation type="journal article" date="2008" name="Nat. Biotechnol.">
        <title>Genome sequencing and analysis of the biomass-degrading fungus Trichoderma reesei (syn. Hypocrea jecorina).</title>
        <authorList>
            <person name="Martinez D."/>
            <person name="Berka R.M."/>
            <person name="Henrissat B."/>
            <person name="Saloheimo M."/>
            <person name="Arvas M."/>
            <person name="Baker S.E."/>
            <person name="Chapman J."/>
            <person name="Chertkov O."/>
            <person name="Coutinho P.M."/>
            <person name="Cullen D."/>
            <person name="Danchin E.G."/>
            <person name="Grigoriev I.V."/>
            <person name="Harris P."/>
            <person name="Jackson M."/>
            <person name="Kubicek C.P."/>
            <person name="Han C.S."/>
            <person name="Ho I."/>
            <person name="Larrondo L.F."/>
            <person name="de Leon A.L."/>
            <person name="Magnuson J.K."/>
            <person name="Merino S."/>
            <person name="Misra M."/>
            <person name="Nelson B."/>
            <person name="Putnam N."/>
            <person name="Robbertse B."/>
            <person name="Salamov A.A."/>
            <person name="Schmoll M."/>
            <person name="Terry A."/>
            <person name="Thayer N."/>
            <person name="Westerholm-Parvinen A."/>
            <person name="Schoch C.L."/>
            <person name="Yao J."/>
            <person name="Barabote R."/>
            <person name="Nelson M.A."/>
            <person name="Detter C."/>
            <person name="Bruce D."/>
            <person name="Kuske C.R."/>
            <person name="Xie G."/>
            <person name="Richardson P."/>
            <person name="Rokhsar D.S."/>
            <person name="Lucas S.M."/>
            <person name="Rubin E.M."/>
            <person name="Dunn-Coleman N."/>
            <person name="Ward M."/>
            <person name="Brettin T.S."/>
        </authorList>
    </citation>
    <scope>NUCLEOTIDE SEQUENCE [LARGE SCALE GENOMIC DNA]</scope>
    <source>
        <strain evidence="14 15">QM6a</strain>
    </source>
</reference>
<feature type="domain" description="FAD-binding FR-type" evidence="13">
    <location>
        <begin position="424"/>
        <end position="582"/>
    </location>
</feature>
<dbReference type="EMBL" id="GL985085">
    <property type="protein sequence ID" value="EGR44748.1"/>
    <property type="molecule type" value="Genomic_DNA"/>
</dbReference>
<feature type="transmembrane region" description="Helical" evidence="11">
    <location>
        <begin position="385"/>
        <end position="408"/>
    </location>
</feature>
<evidence type="ECO:0000256" key="12">
    <source>
        <dbReference type="SAM" id="SignalP"/>
    </source>
</evidence>
<evidence type="ECO:0000313" key="15">
    <source>
        <dbReference type="Proteomes" id="UP000008984"/>
    </source>
</evidence>
<dbReference type="SFLD" id="SFLDS00052">
    <property type="entry name" value="Ferric_Reductase_Domain"/>
    <property type="match status" value="1"/>
</dbReference>
<dbReference type="PROSITE" id="PS51384">
    <property type="entry name" value="FAD_FR"/>
    <property type="match status" value="1"/>
</dbReference>
<dbReference type="VEuPathDB" id="FungiDB:TRIREDRAFT_111893"/>
<dbReference type="CDD" id="cd06186">
    <property type="entry name" value="NOX_Duox_like_FAD_NADP"/>
    <property type="match status" value="1"/>
</dbReference>
<dbReference type="GeneID" id="18482435"/>
<dbReference type="InterPro" id="IPR051410">
    <property type="entry name" value="Ferric/Cupric_Reductase"/>
</dbReference>
<keyword evidence="4 11" id="KW-0812">Transmembrane</keyword>
<dbReference type="InterPro" id="IPR017927">
    <property type="entry name" value="FAD-bd_FR_type"/>
</dbReference>
<dbReference type="eggNOG" id="KOG0039">
    <property type="taxonomic scope" value="Eukaryota"/>
</dbReference>
<dbReference type="GO" id="GO:0000293">
    <property type="term" value="F:ferric-chelate reductase activity"/>
    <property type="evidence" value="ECO:0007669"/>
    <property type="project" value="UniProtKB-ARBA"/>
</dbReference>
<dbReference type="Proteomes" id="UP000008984">
    <property type="component" value="Unassembled WGS sequence"/>
</dbReference>
<dbReference type="Pfam" id="PF08022">
    <property type="entry name" value="FAD_binding_8"/>
    <property type="match status" value="1"/>
</dbReference>
<keyword evidence="3" id="KW-0813">Transport</keyword>
<dbReference type="GO" id="GO:0006826">
    <property type="term" value="P:iron ion transport"/>
    <property type="evidence" value="ECO:0007669"/>
    <property type="project" value="TreeGrafter"/>
</dbReference>
<organism evidence="15">
    <name type="scientific">Hypocrea jecorina (strain QM6a)</name>
    <name type="common">Trichoderma reesei</name>
    <dbReference type="NCBI Taxonomy" id="431241"/>
    <lineage>
        <taxon>Eukaryota</taxon>
        <taxon>Fungi</taxon>
        <taxon>Dikarya</taxon>
        <taxon>Ascomycota</taxon>
        <taxon>Pezizomycotina</taxon>
        <taxon>Sordariomycetes</taxon>
        <taxon>Hypocreomycetidae</taxon>
        <taxon>Hypocreales</taxon>
        <taxon>Hypocreaceae</taxon>
        <taxon>Trichoderma</taxon>
    </lineage>
</organism>
<feature type="transmembrane region" description="Helical" evidence="11">
    <location>
        <begin position="240"/>
        <end position="260"/>
    </location>
</feature>
<evidence type="ECO:0000256" key="2">
    <source>
        <dbReference type="ARBA" id="ARBA00006278"/>
    </source>
</evidence>
<dbReference type="PANTHER" id="PTHR32361:SF9">
    <property type="entry name" value="FERRIC REDUCTASE TRANSMEMBRANE COMPONENT 3-RELATED"/>
    <property type="match status" value="1"/>
</dbReference>
<dbReference type="SFLD" id="SFLDG01168">
    <property type="entry name" value="Ferric_reductase_subgroup_(FRE"/>
    <property type="match status" value="1"/>
</dbReference>
<evidence type="ECO:0000256" key="3">
    <source>
        <dbReference type="ARBA" id="ARBA00022448"/>
    </source>
</evidence>
<feature type="signal peptide" evidence="12">
    <location>
        <begin position="1"/>
        <end position="25"/>
    </location>
</feature>
<dbReference type="AlphaFoldDB" id="G0RVP5"/>
<dbReference type="InterPro" id="IPR039261">
    <property type="entry name" value="FNR_nucleotide-bd"/>
</dbReference>
<name>G0RVP5_HYPJQ</name>
<feature type="transmembrane region" description="Helical" evidence="11">
    <location>
        <begin position="354"/>
        <end position="378"/>
    </location>
</feature>
<keyword evidence="9 11" id="KW-0472">Membrane</keyword>
<protein>
    <submittedName>
        <fullName evidence="14">Predicted protein</fullName>
    </submittedName>
</protein>
<dbReference type="SUPFAM" id="SSF52343">
    <property type="entry name" value="Ferredoxin reductase-like, C-terminal NADP-linked domain"/>
    <property type="match status" value="1"/>
</dbReference>
<evidence type="ECO:0000256" key="1">
    <source>
        <dbReference type="ARBA" id="ARBA00004141"/>
    </source>
</evidence>
<evidence type="ECO:0000256" key="10">
    <source>
        <dbReference type="ARBA" id="ARBA00023180"/>
    </source>
</evidence>
<proteinExistence type="inferred from homology"/>
<keyword evidence="15" id="KW-1185">Reference proteome</keyword>
<gene>
    <name evidence="14" type="ORF">TRIREDRAFT_111893</name>
</gene>
<dbReference type="GO" id="GO:0005886">
    <property type="term" value="C:plasma membrane"/>
    <property type="evidence" value="ECO:0007669"/>
    <property type="project" value="TreeGrafter"/>
</dbReference>
<evidence type="ECO:0000259" key="13">
    <source>
        <dbReference type="PROSITE" id="PS51384"/>
    </source>
</evidence>
<comment type="similarity">
    <text evidence="2">Belongs to the ferric reductase (FRE) family.</text>
</comment>
<evidence type="ECO:0000256" key="6">
    <source>
        <dbReference type="ARBA" id="ARBA00022989"/>
    </source>
</evidence>
<evidence type="ECO:0000256" key="7">
    <source>
        <dbReference type="ARBA" id="ARBA00023002"/>
    </source>
</evidence>
<keyword evidence="12" id="KW-0732">Signal</keyword>
<feature type="chain" id="PRO_5003409066" evidence="12">
    <location>
        <begin position="26"/>
        <end position="731"/>
    </location>
</feature>
<dbReference type="HOGENOM" id="CLU_010365_1_0_1"/>
<dbReference type="GO" id="GO:0006879">
    <property type="term" value="P:intracellular iron ion homeostasis"/>
    <property type="evidence" value="ECO:0007669"/>
    <property type="project" value="TreeGrafter"/>
</dbReference>
<dbReference type="RefSeq" id="XP_006969342.1">
    <property type="nucleotide sequence ID" value="XM_006969280.1"/>
</dbReference>
<evidence type="ECO:0000256" key="8">
    <source>
        <dbReference type="ARBA" id="ARBA00023065"/>
    </source>
</evidence>
<dbReference type="GO" id="GO:0015677">
    <property type="term" value="P:copper ion import"/>
    <property type="evidence" value="ECO:0007669"/>
    <property type="project" value="TreeGrafter"/>
</dbReference>
<feature type="transmembrane region" description="Helical" evidence="11">
    <location>
        <begin position="162"/>
        <end position="185"/>
    </location>
</feature>
<dbReference type="Gene3D" id="3.40.50.80">
    <property type="entry name" value="Nucleotide-binding domain of ferredoxin-NADP reductase (FNR) module"/>
    <property type="match status" value="1"/>
</dbReference>